<comment type="pathway">
    <text evidence="1">Pyrimidine metabolism; dTTP biosynthesis.</text>
</comment>
<evidence type="ECO:0000256" key="4">
    <source>
        <dbReference type="ARBA" id="ARBA00022679"/>
    </source>
</evidence>
<dbReference type="GO" id="GO:0005524">
    <property type="term" value="F:ATP binding"/>
    <property type="evidence" value="ECO:0007669"/>
    <property type="project" value="UniProtKB-KW"/>
</dbReference>
<dbReference type="GO" id="GO:0005634">
    <property type="term" value="C:nucleus"/>
    <property type="evidence" value="ECO:0007669"/>
    <property type="project" value="TreeGrafter"/>
</dbReference>
<dbReference type="EC" id="2.7.4.9" evidence="3"/>
<dbReference type="HAMAP" id="MF_00165">
    <property type="entry name" value="Thymidylate_kinase"/>
    <property type="match status" value="1"/>
</dbReference>
<evidence type="ECO:0000256" key="2">
    <source>
        <dbReference type="ARBA" id="ARBA00009776"/>
    </source>
</evidence>
<dbReference type="GO" id="GO:0005829">
    <property type="term" value="C:cytosol"/>
    <property type="evidence" value="ECO:0007669"/>
    <property type="project" value="TreeGrafter"/>
</dbReference>
<dbReference type="PANTHER" id="PTHR10344">
    <property type="entry name" value="THYMIDYLATE KINASE"/>
    <property type="match status" value="1"/>
</dbReference>
<feature type="region of interest" description="Disordered" evidence="9">
    <location>
        <begin position="109"/>
        <end position="157"/>
    </location>
</feature>
<dbReference type="InterPro" id="IPR018094">
    <property type="entry name" value="Thymidylate_kinase"/>
</dbReference>
<dbReference type="PROSITE" id="PS01331">
    <property type="entry name" value="THYMIDYLATE_KINASE"/>
    <property type="match status" value="1"/>
</dbReference>
<evidence type="ECO:0000256" key="3">
    <source>
        <dbReference type="ARBA" id="ARBA00012980"/>
    </source>
</evidence>
<dbReference type="Pfam" id="PF02223">
    <property type="entry name" value="Thymidylate_kin"/>
    <property type="match status" value="1"/>
</dbReference>
<evidence type="ECO:0000256" key="9">
    <source>
        <dbReference type="SAM" id="MobiDB-lite"/>
    </source>
</evidence>
<comment type="caution">
    <text evidence="11">The sequence shown here is derived from an EMBL/GenBank/DDBJ whole genome shotgun (WGS) entry which is preliminary data.</text>
</comment>
<dbReference type="OrthoDB" id="425602at2759"/>
<feature type="compositionally biased region" description="Basic residues" evidence="9">
    <location>
        <begin position="133"/>
        <end position="147"/>
    </location>
</feature>
<dbReference type="InterPro" id="IPR027417">
    <property type="entry name" value="P-loop_NTPase"/>
</dbReference>
<dbReference type="GO" id="GO:0006233">
    <property type="term" value="P:dTDP biosynthetic process"/>
    <property type="evidence" value="ECO:0007669"/>
    <property type="project" value="InterPro"/>
</dbReference>
<sequence>MAAVTRQPFAPLDGARLQSLTSLKNRQNAASPKRKAEFLEIDNCENVDPLLFAKRSKGVCSGTPAKDGLKPSSFFLAPKISTPAAGARSLPAGPSKAASAPRRILNAKSCPAKPGFDVTPKSCPVAPAGRSPTRGRRSGLLSGRRRTARLDPPSFHLGSAAPFSLDAALKGTIAGYTPRPAAKKPVVSSLLQHEVKASWFFDIHEDTPEQEMTNLLQHSTCTLDISSDEETEQRARRDGAEGRDKENIPPSDDISQTSTRRTNQAKGEEMVVEKERVALGEMNAADFYAQGCDGTSVILIHDEDEEPEAPVTGASNIPREAEEEDPELEIPQDIDALISRCDNTSSKAAVLQPIEGTGESFELWESSSAKDETEAHVVHSRSRGRRRRRHILLLLIPPAGRRQCGRGYGCGCGCGCGRGQEEGRLCRARGAGPQRQDDAGEAAGAEVCGGGEAGEGHEVSRTTPIGQMIDGYLKSHVEMDDHAIHLLFSANRWESATQIRALLAAGITVVSDRFYHSGIVYSAAKKNPHLPLAWARAPDSGLPRPDLVLFLDLDEETARARGGWGSEKYEKEEMQRTVRELFWALSMGGKDIKGQDLLQQLGGIEGASWRQDEEDIVVVDASRTVEDVAEAVWKKVKGRVDRVEAGEMGRVVRTAL</sequence>
<name>A0A9P8U1E2_9HYPO</name>
<feature type="region of interest" description="Disordered" evidence="9">
    <location>
        <begin position="221"/>
        <end position="269"/>
    </location>
</feature>
<dbReference type="InterPro" id="IPR039430">
    <property type="entry name" value="Thymidylate_kin-like_dom"/>
</dbReference>
<dbReference type="InterPro" id="IPR018095">
    <property type="entry name" value="Thymidylate_kin_CS"/>
</dbReference>
<keyword evidence="4" id="KW-0808">Transferase</keyword>
<protein>
    <recommendedName>
        <fullName evidence="3">dTMP kinase</fullName>
        <ecNumber evidence="3">2.7.4.9</ecNumber>
    </recommendedName>
</protein>
<dbReference type="GO" id="GO:0004550">
    <property type="term" value="F:nucleoside diphosphate kinase activity"/>
    <property type="evidence" value="ECO:0007669"/>
    <property type="project" value="TreeGrafter"/>
</dbReference>
<evidence type="ECO:0000256" key="1">
    <source>
        <dbReference type="ARBA" id="ARBA00004992"/>
    </source>
</evidence>
<evidence type="ECO:0000313" key="11">
    <source>
        <dbReference type="EMBL" id="KAH6611589.1"/>
    </source>
</evidence>
<keyword evidence="6" id="KW-0547">Nucleotide-binding</keyword>
<accession>A0A9P8U1E2</accession>
<dbReference type="SUPFAM" id="SSF52540">
    <property type="entry name" value="P-loop containing nucleoside triphosphate hydrolases"/>
    <property type="match status" value="1"/>
</dbReference>
<evidence type="ECO:0000256" key="5">
    <source>
        <dbReference type="ARBA" id="ARBA00022727"/>
    </source>
</evidence>
<dbReference type="EMBL" id="JAIWOZ010000001">
    <property type="protein sequence ID" value="KAH6611589.1"/>
    <property type="molecule type" value="Genomic_DNA"/>
</dbReference>
<organism evidence="11 12">
    <name type="scientific">Trichoderma cornu-damae</name>
    <dbReference type="NCBI Taxonomy" id="654480"/>
    <lineage>
        <taxon>Eukaryota</taxon>
        <taxon>Fungi</taxon>
        <taxon>Dikarya</taxon>
        <taxon>Ascomycota</taxon>
        <taxon>Pezizomycotina</taxon>
        <taxon>Sordariomycetes</taxon>
        <taxon>Hypocreomycetidae</taxon>
        <taxon>Hypocreales</taxon>
        <taxon>Hypocreaceae</taxon>
        <taxon>Trichoderma</taxon>
    </lineage>
</organism>
<feature type="domain" description="Thymidylate kinase-like" evidence="10">
    <location>
        <begin position="461"/>
        <end position="582"/>
    </location>
</feature>
<keyword evidence="5" id="KW-0545">Nucleotide biosynthesis</keyword>
<gene>
    <name evidence="11" type="ORF">Trco_001609</name>
</gene>
<keyword evidence="8" id="KW-0067">ATP-binding</keyword>
<reference evidence="11" key="1">
    <citation type="submission" date="2021-08" db="EMBL/GenBank/DDBJ databases">
        <title>Chromosome-Level Trichoderma cornu-damae using Hi-C Data.</title>
        <authorList>
            <person name="Kim C.S."/>
        </authorList>
    </citation>
    <scope>NUCLEOTIDE SEQUENCE</scope>
    <source>
        <strain evidence="11">KA19-0412C</strain>
    </source>
</reference>
<evidence type="ECO:0000259" key="10">
    <source>
        <dbReference type="Pfam" id="PF02223"/>
    </source>
</evidence>
<dbReference type="GO" id="GO:0006227">
    <property type="term" value="P:dUDP biosynthetic process"/>
    <property type="evidence" value="ECO:0007669"/>
    <property type="project" value="TreeGrafter"/>
</dbReference>
<dbReference type="PANTHER" id="PTHR10344:SF1">
    <property type="entry name" value="THYMIDYLATE KINASE"/>
    <property type="match status" value="1"/>
</dbReference>
<evidence type="ECO:0000256" key="7">
    <source>
        <dbReference type="ARBA" id="ARBA00022777"/>
    </source>
</evidence>
<evidence type="ECO:0000256" key="6">
    <source>
        <dbReference type="ARBA" id="ARBA00022741"/>
    </source>
</evidence>
<keyword evidence="12" id="KW-1185">Reference proteome</keyword>
<feature type="compositionally biased region" description="Basic and acidic residues" evidence="9">
    <location>
        <begin position="232"/>
        <end position="247"/>
    </location>
</feature>
<dbReference type="Proteomes" id="UP000827724">
    <property type="component" value="Unassembled WGS sequence"/>
</dbReference>
<evidence type="ECO:0000256" key="8">
    <source>
        <dbReference type="ARBA" id="ARBA00022840"/>
    </source>
</evidence>
<dbReference type="Gene3D" id="3.40.50.300">
    <property type="entry name" value="P-loop containing nucleotide triphosphate hydrolases"/>
    <property type="match status" value="1"/>
</dbReference>
<dbReference type="GO" id="GO:0006235">
    <property type="term" value="P:dTTP biosynthetic process"/>
    <property type="evidence" value="ECO:0007669"/>
    <property type="project" value="TreeGrafter"/>
</dbReference>
<keyword evidence="7" id="KW-0418">Kinase</keyword>
<evidence type="ECO:0000313" key="12">
    <source>
        <dbReference type="Proteomes" id="UP000827724"/>
    </source>
</evidence>
<proteinExistence type="inferred from homology"/>
<dbReference type="GO" id="GO:0004798">
    <property type="term" value="F:dTMP kinase activity"/>
    <property type="evidence" value="ECO:0007669"/>
    <property type="project" value="UniProtKB-EC"/>
</dbReference>
<feature type="compositionally biased region" description="Polar residues" evidence="9">
    <location>
        <begin position="253"/>
        <end position="265"/>
    </location>
</feature>
<dbReference type="AlphaFoldDB" id="A0A9P8U1E2"/>
<comment type="similarity">
    <text evidence="2">Belongs to the thymidylate kinase family.</text>
</comment>